<keyword evidence="2" id="KW-0282">Flagellum</keyword>
<gene>
    <name evidence="2" type="ORF">AVDCRST_MAG30-418</name>
</gene>
<reference evidence="2" key="1">
    <citation type="submission" date="2020-02" db="EMBL/GenBank/DDBJ databases">
        <authorList>
            <person name="Meier V. D."/>
        </authorList>
    </citation>
    <scope>NUCLEOTIDE SEQUENCE</scope>
    <source>
        <strain evidence="2">AVDCRST_MAG30</strain>
    </source>
</reference>
<feature type="compositionally biased region" description="Basic and acidic residues" evidence="1">
    <location>
        <begin position="1"/>
        <end position="18"/>
    </location>
</feature>
<feature type="compositionally biased region" description="Basic and acidic residues" evidence="1">
    <location>
        <begin position="264"/>
        <end position="275"/>
    </location>
</feature>
<dbReference type="EMBL" id="CADCVS010000072">
    <property type="protein sequence ID" value="CAA9475374.1"/>
    <property type="molecule type" value="Genomic_DNA"/>
</dbReference>
<feature type="non-terminal residue" evidence="2">
    <location>
        <position position="1"/>
    </location>
</feature>
<sequence>GERQDREGNTQEARRRAQEGAGRPLRGPQRVRRPARLAARLLRPRALHLGQDDGGDPQDPRARVLALRRRDGGHRRAAHRGRNLAHAGDPPHLDGLPRRGHRHLGRPGRLQAVPRGAEGRPQADEPHLGREEPLRHADGLRVGQERRQGRRGRRDRGARGVPEARGDRLRGRHAAGPAARRDVLDRARRLPEGGDRLPVHRDRRLHVAEVRFREEEPDGGQGGQGRVQAAGRPGRGQERPAPPRHAGRQRPHDGRRPDRRRGRHEPDPLRGRAEVRLGPARPDLRRQGPGPPGAPDARRRRSRGRDGGRGAAARAVAARVRRGRPDDPGGALPGRRGAAGLRVPDRGGSAGGV</sequence>
<feature type="compositionally biased region" description="Low complexity" evidence="1">
    <location>
        <begin position="328"/>
        <end position="342"/>
    </location>
</feature>
<organism evidence="2">
    <name type="scientific">uncultured Solirubrobacteraceae bacterium</name>
    <dbReference type="NCBI Taxonomy" id="1162706"/>
    <lineage>
        <taxon>Bacteria</taxon>
        <taxon>Bacillati</taxon>
        <taxon>Actinomycetota</taxon>
        <taxon>Thermoleophilia</taxon>
        <taxon>Solirubrobacterales</taxon>
        <taxon>Solirubrobacteraceae</taxon>
        <taxon>environmental samples</taxon>
    </lineage>
</organism>
<feature type="non-terminal residue" evidence="2">
    <location>
        <position position="353"/>
    </location>
</feature>
<keyword evidence="2" id="KW-0966">Cell projection</keyword>
<dbReference type="AlphaFoldDB" id="A0A6J4RJJ3"/>
<keyword evidence="2" id="KW-0969">Cilium</keyword>
<feature type="compositionally biased region" description="Basic and acidic residues" evidence="1">
    <location>
        <begin position="155"/>
        <end position="169"/>
    </location>
</feature>
<feature type="compositionally biased region" description="Basic and acidic residues" evidence="1">
    <location>
        <begin position="117"/>
        <end position="147"/>
    </location>
</feature>
<name>A0A6J4RJJ3_9ACTN</name>
<evidence type="ECO:0000256" key="1">
    <source>
        <dbReference type="SAM" id="MobiDB-lite"/>
    </source>
</evidence>
<feature type="compositionally biased region" description="Basic and acidic residues" evidence="1">
    <location>
        <begin position="179"/>
        <end position="214"/>
    </location>
</feature>
<evidence type="ECO:0000313" key="2">
    <source>
        <dbReference type="EMBL" id="CAA9475374.1"/>
    </source>
</evidence>
<accession>A0A6J4RJJ3</accession>
<feature type="region of interest" description="Disordered" evidence="1">
    <location>
        <begin position="1"/>
        <end position="353"/>
    </location>
</feature>
<feature type="compositionally biased region" description="Basic residues" evidence="1">
    <location>
        <begin position="71"/>
        <end position="83"/>
    </location>
</feature>
<protein>
    <submittedName>
        <fullName evidence="2">Flagellar biosynthesis protein FlhB</fullName>
    </submittedName>
</protein>
<proteinExistence type="predicted"/>